<dbReference type="EMBL" id="PGFG01000001">
    <property type="protein sequence ID" value="PJJ75650.1"/>
    <property type="molecule type" value="Genomic_DNA"/>
</dbReference>
<evidence type="ECO:0000313" key="3">
    <source>
        <dbReference type="Proteomes" id="UP000230000"/>
    </source>
</evidence>
<dbReference type="AlphaFoldDB" id="A0A2M9CUR5"/>
<reference evidence="2 3" key="1">
    <citation type="submission" date="2017-11" db="EMBL/GenBank/DDBJ databases">
        <title>Genomic Encyclopedia of Archaeal and Bacterial Type Strains, Phase II (KMG-II): From Individual Species to Whole Genera.</title>
        <authorList>
            <person name="Goeker M."/>
        </authorList>
    </citation>
    <scope>NUCLEOTIDE SEQUENCE [LARGE SCALE GENOMIC DNA]</scope>
    <source>
        <strain evidence="2 3">DSM 27268</strain>
    </source>
</reference>
<evidence type="ECO:0000256" key="1">
    <source>
        <dbReference type="SAM" id="SignalP"/>
    </source>
</evidence>
<accession>A0A2M9CUR5</accession>
<name>A0A2M9CUR5_9BACT</name>
<dbReference type="Proteomes" id="UP000230000">
    <property type="component" value="Unassembled WGS sequence"/>
</dbReference>
<comment type="caution">
    <text evidence="2">The sequence shown here is derived from an EMBL/GenBank/DDBJ whole genome shotgun (WGS) entry which is preliminary data.</text>
</comment>
<dbReference type="RefSeq" id="WP_100314234.1">
    <property type="nucleotide sequence ID" value="NZ_PGFG01000001.1"/>
</dbReference>
<dbReference type="OrthoDB" id="253409at2"/>
<keyword evidence="3" id="KW-1185">Reference proteome</keyword>
<feature type="chain" id="PRO_5014831918" description="Parallel beta helix pectate lyase-like protein" evidence="1">
    <location>
        <begin position="24"/>
        <end position="379"/>
    </location>
</feature>
<dbReference type="SMART" id="SM00710">
    <property type="entry name" value="PbH1"/>
    <property type="match status" value="5"/>
</dbReference>
<feature type="signal peptide" evidence="1">
    <location>
        <begin position="1"/>
        <end position="23"/>
    </location>
</feature>
<dbReference type="InterPro" id="IPR006626">
    <property type="entry name" value="PbH1"/>
</dbReference>
<sequence>MKSKITFLAGVLFLITATGYAQHPGSVSTAKSPARQVSDEIAYVQKNGYPIVSALPNNYVRDGTVDYTAAIQQALNQHRLVIFPPFPVLINDQGLTIYDNQEIYFPPGSMIQLMPSNKTNYEILRVHNVNHVEIFNPTISGDKNQHLGQGGEWGMGISILGATDVWVYHPRIENCWGDGIYIGDANIPYSKNVYISGGVIANNRRNGISVIGADSLTIDSTMISKNTGTWPKGGIDIEPNTPRNVINHILVSHVYTKDNYGGIIISLNGFSKMKYLNDVNISLENIKDSGSNYGLMIVKINNNEENENPISGKIIVDSATFINNKNEPIWYKEYLTNNSGPKYVMSHLKIVKQNQDITIPYLQVLNQQILNTSKIQIIQ</sequence>
<keyword evidence="1" id="KW-0732">Signal</keyword>
<evidence type="ECO:0008006" key="4">
    <source>
        <dbReference type="Google" id="ProtNLM"/>
    </source>
</evidence>
<proteinExistence type="predicted"/>
<dbReference type="InterPro" id="IPR011050">
    <property type="entry name" value="Pectin_lyase_fold/virulence"/>
</dbReference>
<dbReference type="Gene3D" id="2.160.20.10">
    <property type="entry name" value="Single-stranded right-handed beta-helix, Pectin lyase-like"/>
    <property type="match status" value="1"/>
</dbReference>
<organism evidence="2 3">
    <name type="scientific">Thermoflavifilum aggregans</name>
    <dbReference type="NCBI Taxonomy" id="454188"/>
    <lineage>
        <taxon>Bacteria</taxon>
        <taxon>Pseudomonadati</taxon>
        <taxon>Bacteroidota</taxon>
        <taxon>Chitinophagia</taxon>
        <taxon>Chitinophagales</taxon>
        <taxon>Chitinophagaceae</taxon>
        <taxon>Thermoflavifilum</taxon>
    </lineage>
</organism>
<protein>
    <recommendedName>
        <fullName evidence="4">Parallel beta helix pectate lyase-like protein</fullName>
    </recommendedName>
</protein>
<evidence type="ECO:0000313" key="2">
    <source>
        <dbReference type="EMBL" id="PJJ75650.1"/>
    </source>
</evidence>
<dbReference type="SUPFAM" id="SSF51126">
    <property type="entry name" value="Pectin lyase-like"/>
    <property type="match status" value="1"/>
</dbReference>
<dbReference type="InterPro" id="IPR012334">
    <property type="entry name" value="Pectin_lyas_fold"/>
</dbReference>
<gene>
    <name evidence="2" type="ORF">BXY57_1231</name>
</gene>